<protein>
    <submittedName>
        <fullName evidence="2">Uncharacterized protein</fullName>
    </submittedName>
</protein>
<evidence type="ECO:0000313" key="3">
    <source>
        <dbReference type="Proteomes" id="UP000037432"/>
    </source>
</evidence>
<accession>A0A0J7ZMU3</accession>
<gene>
    <name evidence="2" type="ORF">ACM01_01680</name>
</gene>
<comment type="caution">
    <text evidence="2">The sequence shown here is derived from an EMBL/GenBank/DDBJ whole genome shotgun (WGS) entry which is preliminary data.</text>
</comment>
<dbReference type="AlphaFoldDB" id="A0A0J7ZMU3"/>
<organism evidence="2 3">
    <name type="scientific">Streptomyces viridochromogenes</name>
    <dbReference type="NCBI Taxonomy" id="1938"/>
    <lineage>
        <taxon>Bacteria</taxon>
        <taxon>Bacillati</taxon>
        <taxon>Actinomycetota</taxon>
        <taxon>Actinomycetes</taxon>
        <taxon>Kitasatosporales</taxon>
        <taxon>Streptomycetaceae</taxon>
        <taxon>Streptomyces</taxon>
    </lineage>
</organism>
<feature type="compositionally biased region" description="Low complexity" evidence="1">
    <location>
        <begin position="41"/>
        <end position="59"/>
    </location>
</feature>
<evidence type="ECO:0000256" key="1">
    <source>
        <dbReference type="SAM" id="MobiDB-lite"/>
    </source>
</evidence>
<sequence>MTATPERSLDGMELGPPLDASAVEFRGLCEDVQDAVDSLRRSSASRSVSARDFSSVPPS</sequence>
<evidence type="ECO:0000313" key="2">
    <source>
        <dbReference type="EMBL" id="KMS77356.1"/>
    </source>
</evidence>
<proteinExistence type="predicted"/>
<dbReference type="Proteomes" id="UP000037432">
    <property type="component" value="Unassembled WGS sequence"/>
</dbReference>
<dbReference type="EMBL" id="LFNT01000001">
    <property type="protein sequence ID" value="KMS77356.1"/>
    <property type="molecule type" value="Genomic_DNA"/>
</dbReference>
<name>A0A0J7ZMU3_STRVR</name>
<reference evidence="2 3" key="1">
    <citation type="submission" date="2015-06" db="EMBL/GenBank/DDBJ databases">
        <authorList>
            <person name="Ju K.-S."/>
            <person name="Doroghazi J.R."/>
            <person name="Metcalf W.W."/>
        </authorList>
    </citation>
    <scope>NUCLEOTIDE SEQUENCE [LARGE SCALE GENOMIC DNA]</scope>
    <source>
        <strain evidence="2 3">NRRL 3414</strain>
    </source>
</reference>
<feature type="region of interest" description="Disordered" evidence="1">
    <location>
        <begin position="39"/>
        <end position="59"/>
    </location>
</feature>